<keyword evidence="5" id="KW-0378">Hydrolase</keyword>
<evidence type="ECO:0000313" key="9">
    <source>
        <dbReference type="EMBL" id="REG83808.1"/>
    </source>
</evidence>
<keyword evidence="4 8" id="KW-0732">Signal</keyword>
<organism evidence="9 10">
    <name type="scientific">Marinomonas pollencensis</name>
    <dbReference type="NCBI Taxonomy" id="491954"/>
    <lineage>
        <taxon>Bacteria</taxon>
        <taxon>Pseudomonadati</taxon>
        <taxon>Pseudomonadota</taxon>
        <taxon>Gammaproteobacteria</taxon>
        <taxon>Oceanospirillales</taxon>
        <taxon>Oceanospirillaceae</taxon>
        <taxon>Marinomonas</taxon>
    </lineage>
</organism>
<dbReference type="EMBL" id="QUNG01000005">
    <property type="protein sequence ID" value="REG83808.1"/>
    <property type="molecule type" value="Genomic_DNA"/>
</dbReference>
<gene>
    <name evidence="9" type="ORF">DFP81_105174</name>
</gene>
<feature type="chain" id="PRO_5017832045" evidence="8">
    <location>
        <begin position="23"/>
        <end position="547"/>
    </location>
</feature>
<dbReference type="AlphaFoldDB" id="A0A3E0DLX4"/>
<evidence type="ECO:0000256" key="8">
    <source>
        <dbReference type="SAM" id="SignalP"/>
    </source>
</evidence>
<evidence type="ECO:0000313" key="10">
    <source>
        <dbReference type="Proteomes" id="UP000256542"/>
    </source>
</evidence>
<protein>
    <submittedName>
        <fullName evidence="9">Feruloyl esterase</fullName>
    </submittedName>
</protein>
<keyword evidence="3" id="KW-0479">Metal-binding</keyword>
<comment type="caution">
    <text evidence="9">The sequence shown here is derived from an EMBL/GenBank/DDBJ whole genome shotgun (WGS) entry which is preliminary data.</text>
</comment>
<dbReference type="SUPFAM" id="SSF53474">
    <property type="entry name" value="alpha/beta-Hydrolases"/>
    <property type="match status" value="1"/>
</dbReference>
<proteinExistence type="inferred from homology"/>
<dbReference type="GO" id="GO:0052689">
    <property type="term" value="F:carboxylic ester hydrolase activity"/>
    <property type="evidence" value="ECO:0007669"/>
    <property type="project" value="UniProtKB-KW"/>
</dbReference>
<dbReference type="InterPro" id="IPR011118">
    <property type="entry name" value="Tannase/feruloyl_esterase"/>
</dbReference>
<dbReference type="PANTHER" id="PTHR33938">
    <property type="entry name" value="FERULOYL ESTERASE B-RELATED"/>
    <property type="match status" value="1"/>
</dbReference>
<evidence type="ECO:0000256" key="4">
    <source>
        <dbReference type="ARBA" id="ARBA00022729"/>
    </source>
</evidence>
<dbReference type="GO" id="GO:0046872">
    <property type="term" value="F:metal ion binding"/>
    <property type="evidence" value="ECO:0007669"/>
    <property type="project" value="UniProtKB-KW"/>
</dbReference>
<comment type="similarity">
    <text evidence="1">Belongs to the tannase family.</text>
</comment>
<sequence length="547" mass="59964">MNALLLPFLLLSLLLASSLSHATACSDLAATAPQGIQLATQRYLADGQSLTSYCLVRGKTDQRVGTDGKIYQLKFELRLPDYWQGRFAYQFNSGNGGSVKPAVGKVTGLLPQQYAVNRGFAVLSSNGGHDAEPVSVAGLTSSVLFARDPQARRDYSYDAVRKLYPVARALIQNYYRAPIRYSYGIGEGNGGRMAIVAASRFPHMFDGLLAAAPGLHLPQSALQYAWDAQILHSLEMNKLTKRDLALFAKSVLDQCDGLDGINDDLIFAADACQRTFQASQLVCHSDFDRYCLASEKVAAITRMQQGPSNRQGMSLYTDWVYDTGIGSVNWQRWKVQSAVSVWQDKPASSVLGAAALANLYMTPPVDVGATAASLENFLLGFDFDQDALNIYASSRRYPESALDLMEPPNVASPRLSAFQKNGGKMLVFHGNSDPVFSVNATIDWYQKLTVNQQGLADSFVRLYRVPGLPHGDGGMSLGRFDTLLPLMQWVEKNQVPERIMATAGIHNPEVTNRMMALQRPLCPYPRTAIYRQGDVRLASSFACLEAP</sequence>
<dbReference type="Pfam" id="PF07519">
    <property type="entry name" value="Tannase"/>
    <property type="match status" value="1"/>
</dbReference>
<feature type="signal peptide" evidence="8">
    <location>
        <begin position="1"/>
        <end position="22"/>
    </location>
</feature>
<dbReference type="Proteomes" id="UP000256542">
    <property type="component" value="Unassembled WGS sequence"/>
</dbReference>
<dbReference type="RefSeq" id="WP_115897490.1">
    <property type="nucleotide sequence ID" value="NZ_QUNG01000005.1"/>
</dbReference>
<evidence type="ECO:0000256" key="7">
    <source>
        <dbReference type="ARBA" id="ARBA00023157"/>
    </source>
</evidence>
<keyword evidence="7" id="KW-1015">Disulfide bond</keyword>
<name>A0A3E0DLX4_9GAMM</name>
<evidence type="ECO:0000256" key="1">
    <source>
        <dbReference type="ARBA" id="ARBA00006249"/>
    </source>
</evidence>
<keyword evidence="10" id="KW-1185">Reference proteome</keyword>
<reference evidence="9 10" key="1">
    <citation type="submission" date="2018-08" db="EMBL/GenBank/DDBJ databases">
        <title>Genomic Encyclopedia of Type Strains, Phase III (KMG-III): the genomes of soil and plant-associated and newly described type strains.</title>
        <authorList>
            <person name="Whitman W."/>
        </authorList>
    </citation>
    <scope>NUCLEOTIDE SEQUENCE [LARGE SCALE GENOMIC DNA]</scope>
    <source>
        <strain evidence="9 10">CECT 7375</strain>
    </source>
</reference>
<evidence type="ECO:0000256" key="6">
    <source>
        <dbReference type="ARBA" id="ARBA00022837"/>
    </source>
</evidence>
<dbReference type="PANTHER" id="PTHR33938:SF15">
    <property type="entry name" value="FERULOYL ESTERASE B-RELATED"/>
    <property type="match status" value="1"/>
</dbReference>
<evidence type="ECO:0000256" key="2">
    <source>
        <dbReference type="ARBA" id="ARBA00022487"/>
    </source>
</evidence>
<accession>A0A3E0DLX4</accession>
<evidence type="ECO:0000256" key="5">
    <source>
        <dbReference type="ARBA" id="ARBA00022801"/>
    </source>
</evidence>
<evidence type="ECO:0000256" key="3">
    <source>
        <dbReference type="ARBA" id="ARBA00022723"/>
    </source>
</evidence>
<keyword evidence="2" id="KW-0719">Serine esterase</keyword>
<dbReference type="InterPro" id="IPR029058">
    <property type="entry name" value="AB_hydrolase_fold"/>
</dbReference>
<dbReference type="OrthoDB" id="7197884at2"/>
<keyword evidence="6" id="KW-0106">Calcium</keyword>